<dbReference type="EMBL" id="SNRW01031713">
    <property type="protein sequence ID" value="KAA6357243.1"/>
    <property type="molecule type" value="Genomic_DNA"/>
</dbReference>
<accession>A0A5J4THF8</accession>
<protein>
    <submittedName>
        <fullName evidence="1">Uncharacterized protein</fullName>
    </submittedName>
</protein>
<dbReference type="Proteomes" id="UP000324800">
    <property type="component" value="Unassembled WGS sequence"/>
</dbReference>
<evidence type="ECO:0000313" key="2">
    <source>
        <dbReference type="Proteomes" id="UP000324800"/>
    </source>
</evidence>
<name>A0A5J4THF8_9EUKA</name>
<sequence>MLQSYEKLTDPNCKPNILENVDHFSKIILILLAYLSMHEVMGNSTSYTNDNNIYFEINIYSDKISATSRYAQQIASRLAVYYTTKDM</sequence>
<feature type="non-terminal residue" evidence="1">
    <location>
        <position position="87"/>
    </location>
</feature>
<gene>
    <name evidence="1" type="ORF">EZS28_047230</name>
</gene>
<evidence type="ECO:0000313" key="1">
    <source>
        <dbReference type="EMBL" id="KAA6357243.1"/>
    </source>
</evidence>
<reference evidence="1 2" key="1">
    <citation type="submission" date="2019-03" db="EMBL/GenBank/DDBJ databases">
        <title>Single cell metagenomics reveals metabolic interactions within the superorganism composed of flagellate Streblomastix strix and complex community of Bacteroidetes bacteria on its surface.</title>
        <authorList>
            <person name="Treitli S.C."/>
            <person name="Kolisko M."/>
            <person name="Husnik F."/>
            <person name="Keeling P."/>
            <person name="Hampl V."/>
        </authorList>
    </citation>
    <scope>NUCLEOTIDE SEQUENCE [LARGE SCALE GENOMIC DNA]</scope>
    <source>
        <strain evidence="1">ST1C</strain>
    </source>
</reference>
<comment type="caution">
    <text evidence="1">The sequence shown here is derived from an EMBL/GenBank/DDBJ whole genome shotgun (WGS) entry which is preliminary data.</text>
</comment>
<organism evidence="1 2">
    <name type="scientific">Streblomastix strix</name>
    <dbReference type="NCBI Taxonomy" id="222440"/>
    <lineage>
        <taxon>Eukaryota</taxon>
        <taxon>Metamonada</taxon>
        <taxon>Preaxostyla</taxon>
        <taxon>Oxymonadida</taxon>
        <taxon>Streblomastigidae</taxon>
        <taxon>Streblomastix</taxon>
    </lineage>
</organism>
<proteinExistence type="predicted"/>
<dbReference type="AlphaFoldDB" id="A0A5J4THF8"/>